<keyword evidence="7" id="KW-1185">Reference proteome</keyword>
<dbReference type="STRING" id="1071380.I2H9H8"/>
<sequence>MLKTTKAAISINKSQLYSPCKRFSSTILEKGLFQFTEVPDKSYIEIKGPDSLTFLNGLVTTKLLPYFKKKNLTTISDLEKIPNKLHDDLRFDYKLLNWGLYYESGYDNDYISRFGSYSSILNRYGKLITDIIIYPTPSAFDIESSNKKYKYPNYLIEFDSEITDTLLKLFANHKLGSKIKIKPLDNNSLKTWDLMIKFPKYGNSEQLNPWLSNLLIPSTMTHSPEEANNFMQSIINSLFPSIANEDIKGLYVERRNEAAKESNNEEGQLFRLLTHNIIENISKKINLNQFPFEFVIEKVSPMKFKKLRYSNGLLDGCNDYNIETLLPLELNFDYFKNTISNQKGCYLGQELTSRTFSTGILRKRLVSVKLINQERLKSVKIEEGKYMPIQSNITPNTTPSSTVLTPSPFTKGKETPPAANQIRKKNRASGSLITYCDDIGLALLRTEYFKQIFETDSTSDTPPAFHIDTDEGQVQVIPYKPSWYEQWKESEMK</sequence>
<dbReference type="Proteomes" id="UP000002866">
    <property type="component" value="Chromosome 10"/>
</dbReference>
<dbReference type="Pfam" id="PF25455">
    <property type="entry name" value="Beta-barrel_CAF17_C"/>
    <property type="match status" value="1"/>
</dbReference>
<dbReference type="OMA" id="PFECNLD"/>
<evidence type="ECO:0000313" key="6">
    <source>
        <dbReference type="EMBL" id="CCH63030.1"/>
    </source>
</evidence>
<dbReference type="NCBIfam" id="TIGR03317">
    <property type="entry name" value="ygfZ_signature"/>
    <property type="match status" value="1"/>
</dbReference>
<evidence type="ECO:0000256" key="1">
    <source>
        <dbReference type="ARBA" id="ARBA00004305"/>
    </source>
</evidence>
<dbReference type="FunCoup" id="I2H9H8">
    <property type="interactions" value="334"/>
</dbReference>
<dbReference type="GeneID" id="14498196"/>
<protein>
    <recommendedName>
        <fullName evidence="5">CAF17 C-terminal domain-containing protein</fullName>
    </recommendedName>
</protein>
<accession>I2H9H8</accession>
<dbReference type="GO" id="GO:0005759">
    <property type="term" value="C:mitochondrial matrix"/>
    <property type="evidence" value="ECO:0007669"/>
    <property type="project" value="UniProtKB-SubCell"/>
</dbReference>
<keyword evidence="2" id="KW-0809">Transit peptide</keyword>
<feature type="domain" description="CAF17 C-terminal" evidence="5">
    <location>
        <begin position="362"/>
        <end position="484"/>
    </location>
</feature>
<dbReference type="eggNOG" id="KOG2929">
    <property type="taxonomic scope" value="Eukaryota"/>
</dbReference>
<name>I2H9H8_HENB6</name>
<dbReference type="AlphaFoldDB" id="I2H9H8"/>
<reference evidence="6 7" key="1">
    <citation type="journal article" date="2011" name="Proc. Natl. Acad. Sci. U.S.A.">
        <title>Evolutionary erosion of yeast sex chromosomes by mating-type switching accidents.</title>
        <authorList>
            <person name="Gordon J.L."/>
            <person name="Armisen D."/>
            <person name="Proux-Wera E."/>
            <person name="Oheigeartaigh S.S."/>
            <person name="Byrne K.P."/>
            <person name="Wolfe K.H."/>
        </authorList>
    </citation>
    <scope>NUCLEOTIDE SEQUENCE [LARGE SCALE GENOMIC DNA]</scope>
    <source>
        <strain evidence="7">ATCC 34711 / CBS 6284 / DSM 70876 / NBRC 10599 / NRRL Y-10934 / UCD 77-7</strain>
    </source>
</reference>
<organism evidence="6 7">
    <name type="scientific">Henningerozyma blattae (strain ATCC 34711 / CBS 6284 / DSM 70876 / NBRC 10599 / NRRL Y-10934 / UCD 77-7)</name>
    <name type="common">Yeast</name>
    <name type="synonym">Tetrapisispora blattae</name>
    <dbReference type="NCBI Taxonomy" id="1071380"/>
    <lineage>
        <taxon>Eukaryota</taxon>
        <taxon>Fungi</taxon>
        <taxon>Dikarya</taxon>
        <taxon>Ascomycota</taxon>
        <taxon>Saccharomycotina</taxon>
        <taxon>Saccharomycetes</taxon>
        <taxon>Saccharomycetales</taxon>
        <taxon>Saccharomycetaceae</taxon>
        <taxon>Henningerozyma</taxon>
    </lineage>
</organism>
<dbReference type="InterPro" id="IPR045179">
    <property type="entry name" value="YgfZ/GcvT"/>
</dbReference>
<dbReference type="PANTHER" id="PTHR22602">
    <property type="entry name" value="TRANSFERASE CAF17, MITOCHONDRIAL-RELATED"/>
    <property type="match status" value="1"/>
</dbReference>
<evidence type="ECO:0000256" key="2">
    <source>
        <dbReference type="ARBA" id="ARBA00022946"/>
    </source>
</evidence>
<dbReference type="PANTHER" id="PTHR22602:SF0">
    <property type="entry name" value="TRANSFERASE CAF17, MITOCHONDRIAL-RELATED"/>
    <property type="match status" value="1"/>
</dbReference>
<dbReference type="RefSeq" id="XP_004182549.1">
    <property type="nucleotide sequence ID" value="XM_004182501.1"/>
</dbReference>
<gene>
    <name evidence="6" type="primary">TBLA0J00300</name>
    <name evidence="6" type="ORF">TBLA_0J00300</name>
</gene>
<dbReference type="InterPro" id="IPR027266">
    <property type="entry name" value="TrmE/GcvT-like"/>
</dbReference>
<dbReference type="Gene3D" id="3.30.1360.120">
    <property type="entry name" value="Probable tRNA modification gtpase trme, domain 1"/>
    <property type="match status" value="1"/>
</dbReference>
<evidence type="ECO:0000313" key="7">
    <source>
        <dbReference type="Proteomes" id="UP000002866"/>
    </source>
</evidence>
<proteinExistence type="inferred from homology"/>
<dbReference type="HOGENOM" id="CLU_007884_7_3_1"/>
<keyword evidence="3" id="KW-0496">Mitochondrion</keyword>
<dbReference type="InterPro" id="IPR057460">
    <property type="entry name" value="CAF17_C"/>
</dbReference>
<dbReference type="GO" id="GO:0051604">
    <property type="term" value="P:protein maturation"/>
    <property type="evidence" value="ECO:0007669"/>
    <property type="project" value="EnsemblFungi"/>
</dbReference>
<evidence type="ECO:0000256" key="4">
    <source>
        <dbReference type="ARBA" id="ARBA00093447"/>
    </source>
</evidence>
<dbReference type="GO" id="GO:0016226">
    <property type="term" value="P:iron-sulfur cluster assembly"/>
    <property type="evidence" value="ECO:0007669"/>
    <property type="project" value="TreeGrafter"/>
</dbReference>
<comment type="similarity">
    <text evidence="4">Belongs to the GcvT family. CAF17/IBA57 subfamily.</text>
</comment>
<dbReference type="InParanoid" id="I2H9H8"/>
<dbReference type="EMBL" id="HE806325">
    <property type="protein sequence ID" value="CCH63030.1"/>
    <property type="molecule type" value="Genomic_DNA"/>
</dbReference>
<comment type="subcellular location">
    <subcellularLocation>
        <location evidence="1">Mitochondrion matrix</location>
    </subcellularLocation>
</comment>
<dbReference type="OrthoDB" id="191995at2759"/>
<evidence type="ECO:0000256" key="3">
    <source>
        <dbReference type="ARBA" id="ARBA00023128"/>
    </source>
</evidence>
<evidence type="ECO:0000259" key="5">
    <source>
        <dbReference type="Pfam" id="PF25455"/>
    </source>
</evidence>
<dbReference type="SUPFAM" id="SSF103025">
    <property type="entry name" value="Folate-binding domain"/>
    <property type="match status" value="2"/>
</dbReference>
<dbReference type="KEGG" id="tbl:TBLA_0J00300"/>
<dbReference type="InterPro" id="IPR017703">
    <property type="entry name" value="YgfZ/GCV_T_CS"/>
</dbReference>